<dbReference type="RefSeq" id="WP_133452539.1">
    <property type="nucleotide sequence ID" value="NZ_SCWF01000015.1"/>
</dbReference>
<keyword evidence="2" id="KW-1185">Reference proteome</keyword>
<evidence type="ECO:0000313" key="2">
    <source>
        <dbReference type="Proteomes" id="UP000294843"/>
    </source>
</evidence>
<sequence length="237" mass="27368">MLKEAMQWIQEQTGTVQIVQVNDQEYANRELYKLEQPRRKELTVTTLTGLVDYIKSEFDGNEKFIITVLNHHKVVVESQLNVNKRREFAIVSNAQLPEVRLNIFMDLEEFNIQMQSVFVNTDERKHVLSMIGNIRTDNIHHTGDDGISQQVEVKRGITSVKKEDVPNPVYLKPFRTFTEISQPESPFVLRLREGNAGLQAALFEADGGAWKNEAILNIKEYLERELEAEKERITILA</sequence>
<evidence type="ECO:0008006" key="3">
    <source>
        <dbReference type="Google" id="ProtNLM"/>
    </source>
</evidence>
<dbReference type="EMBL" id="SCWF01000015">
    <property type="protein sequence ID" value="TDM12674.1"/>
    <property type="molecule type" value="Genomic_DNA"/>
</dbReference>
<protein>
    <recommendedName>
        <fullName evidence="3">Phage protein</fullName>
    </recommendedName>
</protein>
<reference evidence="1 2" key="1">
    <citation type="submission" date="2019-01" db="EMBL/GenBank/DDBJ databases">
        <title>Draft genome sequences of the type strains of six Macrococcus species.</title>
        <authorList>
            <person name="Mazhar S."/>
            <person name="Altermann E."/>
            <person name="Hill C."/>
            <person name="Mcauliffe O."/>
        </authorList>
    </citation>
    <scope>NUCLEOTIDE SEQUENCE [LARGE SCALE GENOMIC DNA]</scope>
    <source>
        <strain evidence="1 2">ATCC 51825</strain>
    </source>
</reference>
<organism evidence="1 2">
    <name type="scientific">Macrococcus bovicus</name>
    <dbReference type="NCBI Taxonomy" id="69968"/>
    <lineage>
        <taxon>Bacteria</taxon>
        <taxon>Bacillati</taxon>
        <taxon>Bacillota</taxon>
        <taxon>Bacilli</taxon>
        <taxon>Bacillales</taxon>
        <taxon>Staphylococcaceae</taxon>
        <taxon>Macrococcus</taxon>
    </lineage>
</organism>
<dbReference type="OrthoDB" id="5432268at2"/>
<accession>A0A4R6BWU8</accession>
<dbReference type="AlphaFoldDB" id="A0A4R6BWU8"/>
<gene>
    <name evidence="1" type="ORF">ERX55_10485</name>
</gene>
<comment type="caution">
    <text evidence="1">The sequence shown here is derived from an EMBL/GenBank/DDBJ whole genome shotgun (WGS) entry which is preliminary data.</text>
</comment>
<name>A0A4R6BWU8_9STAP</name>
<evidence type="ECO:0000313" key="1">
    <source>
        <dbReference type="EMBL" id="TDM12674.1"/>
    </source>
</evidence>
<dbReference type="Proteomes" id="UP000294843">
    <property type="component" value="Unassembled WGS sequence"/>
</dbReference>
<proteinExistence type="predicted"/>